<dbReference type="Gene3D" id="1.10.8.100">
    <property type="entry name" value="Ribosomal RNA adenine dimethylase-like, domain 2"/>
    <property type="match status" value="1"/>
</dbReference>
<protein>
    <recommendedName>
        <fullName evidence="7">Ribosomal RNA small subunit methyltransferase A</fullName>
        <ecNumber evidence="7">2.1.1.182</ecNumber>
    </recommendedName>
    <alternativeName>
        <fullName evidence="7">16S rRNA (adenine(1518)-N(6)/adenine(1519)-N(6))-dimethyltransferase</fullName>
    </alternativeName>
    <alternativeName>
        <fullName evidence="7">16S rRNA dimethyladenosine transferase</fullName>
    </alternativeName>
    <alternativeName>
        <fullName evidence="7">16S rRNA dimethylase</fullName>
    </alternativeName>
    <alternativeName>
        <fullName evidence="7">S-adenosylmethionine-6-N', N'-adenosyl(rRNA) dimethyltransferase</fullName>
    </alternativeName>
</protein>
<dbReference type="FunFam" id="1.10.8.100:FF:000001">
    <property type="entry name" value="Ribosomal RNA small subunit methyltransferase A"/>
    <property type="match status" value="1"/>
</dbReference>
<comment type="function">
    <text evidence="7">Specifically dimethylates two adjacent adenosines (A1518 and A1519) in the loop of a conserved hairpin near the 3'-end of 16S rRNA in the 30S particle. May play a critical role in biogenesis of 30S subunits.</text>
</comment>
<keyword evidence="6 7" id="KW-0694">RNA-binding</keyword>
<dbReference type="AlphaFoldDB" id="A0A7V4G738"/>
<evidence type="ECO:0000259" key="9">
    <source>
        <dbReference type="SMART" id="SM00650"/>
    </source>
</evidence>
<gene>
    <name evidence="7 10" type="primary">rsmA</name>
    <name evidence="7" type="synonym">ksgA</name>
    <name evidence="10" type="ORF">ENT08_02720</name>
</gene>
<dbReference type="InterPro" id="IPR020598">
    <property type="entry name" value="rRNA_Ade_methylase_Trfase_N"/>
</dbReference>
<dbReference type="GO" id="GO:0003723">
    <property type="term" value="F:RNA binding"/>
    <property type="evidence" value="ECO:0007669"/>
    <property type="project" value="UniProtKB-UniRule"/>
</dbReference>
<evidence type="ECO:0000256" key="3">
    <source>
        <dbReference type="ARBA" id="ARBA00022603"/>
    </source>
</evidence>
<keyword evidence="5 7" id="KW-0949">S-adenosyl-L-methionine</keyword>
<evidence type="ECO:0000256" key="1">
    <source>
        <dbReference type="ARBA" id="ARBA00022490"/>
    </source>
</evidence>
<dbReference type="Gene3D" id="3.40.50.150">
    <property type="entry name" value="Vaccinia Virus protein VP39"/>
    <property type="match status" value="1"/>
</dbReference>
<comment type="caution">
    <text evidence="10">The sequence shown here is derived from an EMBL/GenBank/DDBJ whole genome shotgun (WGS) entry which is preliminary data.</text>
</comment>
<feature type="binding site" evidence="7 8">
    <location>
        <position position="24"/>
    </location>
    <ligand>
        <name>S-adenosyl-L-methionine</name>
        <dbReference type="ChEBI" id="CHEBI:59789"/>
    </ligand>
</feature>
<evidence type="ECO:0000256" key="7">
    <source>
        <dbReference type="HAMAP-Rule" id="MF_00607"/>
    </source>
</evidence>
<feature type="binding site" evidence="7 8">
    <location>
        <position position="118"/>
    </location>
    <ligand>
        <name>S-adenosyl-L-methionine</name>
        <dbReference type="ChEBI" id="CHEBI:59789"/>
    </ligand>
</feature>
<evidence type="ECO:0000256" key="8">
    <source>
        <dbReference type="PROSITE-ProRule" id="PRU01026"/>
    </source>
</evidence>
<comment type="similarity">
    <text evidence="7">Belongs to the class I-like SAM-binding methyltransferase superfamily. rRNA adenine N(6)-methyltransferase family. RsmA subfamily.</text>
</comment>
<reference evidence="10" key="1">
    <citation type="journal article" date="2020" name="mSystems">
        <title>Genome- and Community-Level Interaction Insights into Carbon Utilization and Element Cycling Functions of Hydrothermarchaeota in Hydrothermal Sediment.</title>
        <authorList>
            <person name="Zhou Z."/>
            <person name="Liu Y."/>
            <person name="Xu W."/>
            <person name="Pan J."/>
            <person name="Luo Z.H."/>
            <person name="Li M."/>
        </authorList>
    </citation>
    <scope>NUCLEOTIDE SEQUENCE [LARGE SCALE GENOMIC DNA]</scope>
    <source>
        <strain evidence="10">SpSt-548</strain>
    </source>
</reference>
<name>A0A7V4G738_9BACT</name>
<keyword evidence="2 7" id="KW-0698">rRNA processing</keyword>
<dbReference type="PANTHER" id="PTHR11727">
    <property type="entry name" value="DIMETHYLADENOSINE TRANSFERASE"/>
    <property type="match status" value="1"/>
</dbReference>
<dbReference type="CDD" id="cd02440">
    <property type="entry name" value="AdoMet_MTases"/>
    <property type="match status" value="1"/>
</dbReference>
<feature type="binding site" evidence="7 8">
    <location>
        <position position="22"/>
    </location>
    <ligand>
        <name>S-adenosyl-L-methionine</name>
        <dbReference type="ChEBI" id="CHEBI:59789"/>
    </ligand>
</feature>
<accession>A0A7V4G738</accession>
<feature type="binding site" evidence="7 8">
    <location>
        <position position="70"/>
    </location>
    <ligand>
        <name>S-adenosyl-L-methionine</name>
        <dbReference type="ChEBI" id="CHEBI:59789"/>
    </ligand>
</feature>
<feature type="domain" description="Ribosomal RNA adenine methylase transferase N-terminal" evidence="9">
    <location>
        <begin position="29"/>
        <end position="203"/>
    </location>
</feature>
<comment type="subcellular location">
    <subcellularLocation>
        <location evidence="7">Cytoplasm</location>
    </subcellularLocation>
</comment>
<dbReference type="NCBIfam" id="TIGR00755">
    <property type="entry name" value="ksgA"/>
    <property type="match status" value="1"/>
</dbReference>
<evidence type="ECO:0000256" key="6">
    <source>
        <dbReference type="ARBA" id="ARBA00022884"/>
    </source>
</evidence>
<evidence type="ECO:0000256" key="5">
    <source>
        <dbReference type="ARBA" id="ARBA00022691"/>
    </source>
</evidence>
<dbReference type="PANTHER" id="PTHR11727:SF7">
    <property type="entry name" value="DIMETHYLADENOSINE TRANSFERASE-RELATED"/>
    <property type="match status" value="1"/>
</dbReference>
<dbReference type="PROSITE" id="PS01131">
    <property type="entry name" value="RRNA_A_DIMETH"/>
    <property type="match status" value="1"/>
</dbReference>
<dbReference type="SMART" id="SM00650">
    <property type="entry name" value="rADc"/>
    <property type="match status" value="1"/>
</dbReference>
<comment type="catalytic activity">
    <reaction evidence="7">
        <text>adenosine(1518)/adenosine(1519) in 16S rRNA + 4 S-adenosyl-L-methionine = N(6)-dimethyladenosine(1518)/N(6)-dimethyladenosine(1519) in 16S rRNA + 4 S-adenosyl-L-homocysteine + 4 H(+)</text>
        <dbReference type="Rhea" id="RHEA:19609"/>
        <dbReference type="Rhea" id="RHEA-COMP:10232"/>
        <dbReference type="Rhea" id="RHEA-COMP:10233"/>
        <dbReference type="ChEBI" id="CHEBI:15378"/>
        <dbReference type="ChEBI" id="CHEBI:57856"/>
        <dbReference type="ChEBI" id="CHEBI:59789"/>
        <dbReference type="ChEBI" id="CHEBI:74411"/>
        <dbReference type="ChEBI" id="CHEBI:74493"/>
        <dbReference type="EC" id="2.1.1.182"/>
    </reaction>
</comment>
<dbReference type="GO" id="GO:0005829">
    <property type="term" value="C:cytosol"/>
    <property type="evidence" value="ECO:0007669"/>
    <property type="project" value="TreeGrafter"/>
</dbReference>
<evidence type="ECO:0000256" key="4">
    <source>
        <dbReference type="ARBA" id="ARBA00022679"/>
    </source>
</evidence>
<feature type="binding site" evidence="7 8">
    <location>
        <position position="96"/>
    </location>
    <ligand>
        <name>S-adenosyl-L-methionine</name>
        <dbReference type="ChEBI" id="CHEBI:59789"/>
    </ligand>
</feature>
<dbReference type="SUPFAM" id="SSF53335">
    <property type="entry name" value="S-adenosyl-L-methionine-dependent methyltransferases"/>
    <property type="match status" value="1"/>
</dbReference>
<dbReference type="EMBL" id="DSXI01000155">
    <property type="protein sequence ID" value="HGS04643.1"/>
    <property type="molecule type" value="Genomic_DNA"/>
</dbReference>
<dbReference type="InterPro" id="IPR020596">
    <property type="entry name" value="rRNA_Ade_Mease_Trfase_CS"/>
</dbReference>
<dbReference type="GO" id="GO:0052908">
    <property type="term" value="F:16S rRNA (adenine(1518)-N(6)/adenine(1519)-N(6))-dimethyltransferase activity"/>
    <property type="evidence" value="ECO:0007669"/>
    <property type="project" value="UniProtKB-EC"/>
</dbReference>
<keyword evidence="4 7" id="KW-0808">Transferase</keyword>
<dbReference type="InterPro" id="IPR011530">
    <property type="entry name" value="rRNA_adenine_dimethylase"/>
</dbReference>
<evidence type="ECO:0000313" key="10">
    <source>
        <dbReference type="EMBL" id="HGS04643.1"/>
    </source>
</evidence>
<dbReference type="PROSITE" id="PS51689">
    <property type="entry name" value="SAM_RNA_A_N6_MT"/>
    <property type="match status" value="1"/>
</dbReference>
<dbReference type="Pfam" id="PF00398">
    <property type="entry name" value="RrnaAD"/>
    <property type="match status" value="1"/>
</dbReference>
<feature type="binding site" evidence="7 8">
    <location>
        <position position="49"/>
    </location>
    <ligand>
        <name>S-adenosyl-L-methionine</name>
        <dbReference type="ChEBI" id="CHEBI:59789"/>
    </ligand>
</feature>
<sequence length="284" mass="30754">MSSPKTLLRRLGLRPDKARGQHFLQHPHQARRVAEALELTPADTVVEIGPGLGALTTFLAQAAGRVVAVEVDPLLAAYLREELFSGHPRVEIRCQDILAFPFPQLAREVAAPVAVAGNLPYQITSPLLFKLAGEKTAVSRAVLMMQQEVGERLTAPPGGKEYGILSVLLQYHFVLERLFTLGPGNFYPSPQVTSVVVRLTPHPPPLPARDESFLARVVKLAFSQRRKTLRNTLALQAPLLGLAPEAVLAALNALDLDPGRRAETLSVTDFVNLANELGGKGRGP</sequence>
<dbReference type="InterPro" id="IPR029063">
    <property type="entry name" value="SAM-dependent_MTases_sf"/>
</dbReference>
<evidence type="ECO:0000256" key="2">
    <source>
        <dbReference type="ARBA" id="ARBA00022552"/>
    </source>
</evidence>
<dbReference type="HAMAP" id="MF_00607">
    <property type="entry name" value="16SrRNA_methyltr_A"/>
    <property type="match status" value="1"/>
</dbReference>
<keyword evidence="1 7" id="KW-0963">Cytoplasm</keyword>
<organism evidence="10">
    <name type="scientific">Desulfobacca acetoxidans</name>
    <dbReference type="NCBI Taxonomy" id="60893"/>
    <lineage>
        <taxon>Bacteria</taxon>
        <taxon>Pseudomonadati</taxon>
        <taxon>Thermodesulfobacteriota</taxon>
        <taxon>Desulfobaccia</taxon>
        <taxon>Desulfobaccales</taxon>
        <taxon>Desulfobaccaceae</taxon>
        <taxon>Desulfobacca</taxon>
    </lineage>
</organism>
<dbReference type="InterPro" id="IPR023165">
    <property type="entry name" value="rRNA_Ade_diMease-like_C"/>
</dbReference>
<keyword evidence="3 7" id="KW-0489">Methyltransferase</keyword>
<dbReference type="EC" id="2.1.1.182" evidence="7"/>
<proteinExistence type="inferred from homology"/>
<dbReference type="InterPro" id="IPR001737">
    <property type="entry name" value="KsgA/Erm"/>
</dbReference>